<feature type="domain" description="HTH araC/xylS-type" evidence="4">
    <location>
        <begin position="200"/>
        <end position="298"/>
    </location>
</feature>
<protein>
    <recommendedName>
        <fullName evidence="4">HTH araC/xylS-type domain-containing protein</fullName>
    </recommendedName>
</protein>
<dbReference type="STRING" id="1618023.UH38_10070"/>
<dbReference type="Proteomes" id="UP000032452">
    <property type="component" value="Unassembled WGS sequence"/>
</dbReference>
<keyword evidence="2" id="KW-0238">DNA-binding</keyword>
<name>A0A0D8ZTP7_9CYAN</name>
<evidence type="ECO:0000256" key="1">
    <source>
        <dbReference type="ARBA" id="ARBA00023015"/>
    </source>
</evidence>
<dbReference type="EMBL" id="JYON01000009">
    <property type="protein sequence ID" value="KJH71737.1"/>
    <property type="molecule type" value="Genomic_DNA"/>
</dbReference>
<dbReference type="RefSeq" id="WP_045054538.1">
    <property type="nucleotide sequence ID" value="NZ_CAWMDP010000042.1"/>
</dbReference>
<evidence type="ECO:0000256" key="2">
    <source>
        <dbReference type="ARBA" id="ARBA00023125"/>
    </source>
</evidence>
<dbReference type="InterPro" id="IPR018060">
    <property type="entry name" value="HTH_AraC"/>
</dbReference>
<evidence type="ECO:0000256" key="3">
    <source>
        <dbReference type="ARBA" id="ARBA00023163"/>
    </source>
</evidence>
<dbReference type="InterPro" id="IPR050204">
    <property type="entry name" value="AraC_XylS_family_regulators"/>
</dbReference>
<keyword evidence="1" id="KW-0805">Transcription regulation</keyword>
<evidence type="ECO:0000259" key="4">
    <source>
        <dbReference type="PROSITE" id="PS01124"/>
    </source>
</evidence>
<proteinExistence type="predicted"/>
<dbReference type="PROSITE" id="PS00041">
    <property type="entry name" value="HTH_ARAC_FAMILY_1"/>
    <property type="match status" value="1"/>
</dbReference>
<dbReference type="PANTHER" id="PTHR46796">
    <property type="entry name" value="HTH-TYPE TRANSCRIPTIONAL ACTIVATOR RHAS-RELATED"/>
    <property type="match status" value="1"/>
</dbReference>
<evidence type="ECO:0000313" key="6">
    <source>
        <dbReference type="Proteomes" id="UP000032452"/>
    </source>
</evidence>
<evidence type="ECO:0000313" key="5">
    <source>
        <dbReference type="EMBL" id="KJH71737.1"/>
    </source>
</evidence>
<dbReference type="GO" id="GO:0003700">
    <property type="term" value="F:DNA-binding transcription factor activity"/>
    <property type="evidence" value="ECO:0007669"/>
    <property type="project" value="InterPro"/>
</dbReference>
<dbReference type="InterPro" id="IPR009057">
    <property type="entry name" value="Homeodomain-like_sf"/>
</dbReference>
<dbReference type="InterPro" id="IPR018062">
    <property type="entry name" value="HTH_AraC-typ_CS"/>
</dbReference>
<dbReference type="Gene3D" id="1.10.10.60">
    <property type="entry name" value="Homeodomain-like"/>
    <property type="match status" value="2"/>
</dbReference>
<sequence length="299" mass="34136">MSNTQPLTVDFTQEDNVLQILPRPSLRSSDNLGWNGIYVQQHQQPAWETPEYAHTRHMLLVHSANVTVRAERWFDGRRQQEQFGGGNNIAIVPATVQHQANWARESPFTLLFLESDRLRQIAYESVIAGVELMPQYAMPDPFIDRIGRALTAELASNQFGSRLFADSLAIALSIHLLRNYSNLLQPLREYSGGLPQRKLQQAIAYINDRLTEDLSIVAIADELEMSQYHFSRLFKQSLDISPYQYVIRQRIEQAKYLLRTTALAVAAIATQVGFANQNQLTIQFRKFAGTTPSNYRKQL</sequence>
<gene>
    <name evidence="5" type="ORF">UH38_10070</name>
</gene>
<dbReference type="SMART" id="SM00342">
    <property type="entry name" value="HTH_ARAC"/>
    <property type="match status" value="1"/>
</dbReference>
<reference evidence="5 6" key="1">
    <citation type="submission" date="2015-02" db="EMBL/GenBank/DDBJ databases">
        <title>Draft genome of a novel marine cyanobacterium (Chroococcales) isolated from South Atlantic Ocean.</title>
        <authorList>
            <person name="Rigonato J."/>
            <person name="Alvarenga D.O."/>
            <person name="Branco L.H."/>
            <person name="Varani A.M."/>
            <person name="Brandini F.P."/>
            <person name="Fiore M.F."/>
        </authorList>
    </citation>
    <scope>NUCLEOTIDE SEQUENCE [LARGE SCALE GENOMIC DNA]</scope>
    <source>
        <strain evidence="5 6">CENA595</strain>
    </source>
</reference>
<accession>A0A0D8ZTP7</accession>
<dbReference type="PROSITE" id="PS01124">
    <property type="entry name" value="HTH_ARAC_FAMILY_2"/>
    <property type="match status" value="1"/>
</dbReference>
<dbReference type="GO" id="GO:0043565">
    <property type="term" value="F:sequence-specific DNA binding"/>
    <property type="evidence" value="ECO:0007669"/>
    <property type="project" value="InterPro"/>
</dbReference>
<dbReference type="AlphaFoldDB" id="A0A0D8ZTP7"/>
<organism evidence="5 6">
    <name type="scientific">Aliterella atlantica CENA595</name>
    <dbReference type="NCBI Taxonomy" id="1618023"/>
    <lineage>
        <taxon>Bacteria</taxon>
        <taxon>Bacillati</taxon>
        <taxon>Cyanobacteriota</taxon>
        <taxon>Cyanophyceae</taxon>
        <taxon>Chroococcidiopsidales</taxon>
        <taxon>Aliterellaceae</taxon>
        <taxon>Aliterella</taxon>
    </lineage>
</organism>
<keyword evidence="3" id="KW-0804">Transcription</keyword>
<keyword evidence="6" id="KW-1185">Reference proteome</keyword>
<comment type="caution">
    <text evidence="5">The sequence shown here is derived from an EMBL/GenBank/DDBJ whole genome shotgun (WGS) entry which is preliminary data.</text>
</comment>
<dbReference type="SUPFAM" id="SSF46689">
    <property type="entry name" value="Homeodomain-like"/>
    <property type="match status" value="2"/>
</dbReference>
<dbReference type="Pfam" id="PF12833">
    <property type="entry name" value="HTH_18"/>
    <property type="match status" value="1"/>
</dbReference>
<dbReference type="PANTHER" id="PTHR46796:SF6">
    <property type="entry name" value="ARAC SUBFAMILY"/>
    <property type="match status" value="1"/>
</dbReference>
<dbReference type="OrthoDB" id="516605at2"/>